<organism evidence="5 6">
    <name type="scientific">Eisenbergiella tayi</name>
    <dbReference type="NCBI Taxonomy" id="1432052"/>
    <lineage>
        <taxon>Bacteria</taxon>
        <taxon>Bacillati</taxon>
        <taxon>Bacillota</taxon>
        <taxon>Clostridia</taxon>
        <taxon>Lachnospirales</taxon>
        <taxon>Lachnospiraceae</taxon>
        <taxon>Eisenbergiella</taxon>
    </lineage>
</organism>
<dbReference type="InterPro" id="IPR001503">
    <property type="entry name" value="Glyco_trans_10"/>
</dbReference>
<dbReference type="AlphaFoldDB" id="A0A1E3AA18"/>
<sequence length="359" mass="42907">MNFAIIPWDENGLGDRMFDIKDKTLNVDHRLEQYYYMKKEFELKGDILHTIDFYVDLKQVDYFLFFELDIYWLKNLVDLHLEERMVYCNAEPPTVNKYNCKEGFKKLQKYFPYIMTWNDELVDEITVFKRNIPYYFEDKRENTPFENRKLLTCISGNKKSNHSNELYTERERVITFFEKNHPDKFDFYGGGWNKEKHPCYGGKIEDKSQIYHKYKFAIAFENMGNVKGYISEKILDCLTSGIVPIYEGAENIKKYIPEKCYISYCEFSSLNELANYLITMSEKEFNQYLEAADCFIHSEQIDLFSGQVYARYIYNVTVHATKTFRVSKINKLSLDFLVCVKNSKNKIKKGIHFLENMRK</sequence>
<evidence type="ECO:0000256" key="1">
    <source>
        <dbReference type="ARBA" id="ARBA00008919"/>
    </source>
</evidence>
<dbReference type="GO" id="GO:0046920">
    <property type="term" value="F:alpha-(1-&gt;3)-fucosyltransferase activity"/>
    <property type="evidence" value="ECO:0007669"/>
    <property type="project" value="TreeGrafter"/>
</dbReference>
<dbReference type="RefSeq" id="WP_069151822.1">
    <property type="nucleotide sequence ID" value="NZ_MCGH01000002.1"/>
</dbReference>
<dbReference type="Pfam" id="PF00852">
    <property type="entry name" value="Glyco_transf_10"/>
    <property type="match status" value="1"/>
</dbReference>
<dbReference type="PANTHER" id="PTHR11929">
    <property type="entry name" value="ALPHA- 1,3 -FUCOSYLTRANSFERASE"/>
    <property type="match status" value="1"/>
</dbReference>
<proteinExistence type="inferred from homology"/>
<accession>A0A1E3AA18</accession>
<evidence type="ECO:0000313" key="5">
    <source>
        <dbReference type="EMBL" id="ODM05614.1"/>
    </source>
</evidence>
<dbReference type="Gene3D" id="3.40.50.11660">
    <property type="entry name" value="Glycosyl transferase family 10, C-terminal domain"/>
    <property type="match status" value="1"/>
</dbReference>
<dbReference type="Proteomes" id="UP000094067">
    <property type="component" value="Unassembled WGS sequence"/>
</dbReference>
<dbReference type="EMBL" id="MCGH01000002">
    <property type="protein sequence ID" value="ODM05614.1"/>
    <property type="molecule type" value="Genomic_DNA"/>
</dbReference>
<comment type="caution">
    <text evidence="5">The sequence shown here is derived from an EMBL/GenBank/DDBJ whole genome shotgun (WGS) entry which is preliminary data.</text>
</comment>
<keyword evidence="3 5" id="KW-0808">Transferase</keyword>
<keyword evidence="2 5" id="KW-0328">Glycosyltransferase</keyword>
<dbReference type="SUPFAM" id="SSF53756">
    <property type="entry name" value="UDP-Glycosyltransferase/glycogen phosphorylase"/>
    <property type="match status" value="1"/>
</dbReference>
<dbReference type="PATRIC" id="fig|1432052.4.peg.1685"/>
<protein>
    <submittedName>
        <fullName evidence="5">Glycosyltransferase family 10 (Fucosyltransferase)</fullName>
    </submittedName>
</protein>
<dbReference type="PANTHER" id="PTHR11929:SF194">
    <property type="entry name" value="ALPHA-(1,3)-FUCOSYLTRANSFERASE 10"/>
    <property type="match status" value="1"/>
</dbReference>
<feature type="domain" description="Fucosyltransferase C-terminal" evidence="4">
    <location>
        <begin position="169"/>
        <end position="289"/>
    </location>
</feature>
<dbReference type="InterPro" id="IPR038577">
    <property type="entry name" value="GT10-like_C_sf"/>
</dbReference>
<evidence type="ECO:0000256" key="2">
    <source>
        <dbReference type="ARBA" id="ARBA00022676"/>
    </source>
</evidence>
<dbReference type="InterPro" id="IPR055270">
    <property type="entry name" value="Glyco_tran_10_C"/>
</dbReference>
<evidence type="ECO:0000259" key="4">
    <source>
        <dbReference type="Pfam" id="PF00852"/>
    </source>
</evidence>
<name>A0A1E3AA18_9FIRM</name>
<dbReference type="GO" id="GO:0016020">
    <property type="term" value="C:membrane"/>
    <property type="evidence" value="ECO:0007669"/>
    <property type="project" value="InterPro"/>
</dbReference>
<reference evidence="5 6" key="1">
    <citation type="submission" date="2016-07" db="EMBL/GenBank/DDBJ databases">
        <title>Characterization of isolates of Eisenbergiella tayi derived from blood cultures, using whole genome sequencing.</title>
        <authorList>
            <person name="Burdz T."/>
            <person name="Wiebe D."/>
            <person name="Huynh C."/>
            <person name="Bernard K."/>
        </authorList>
    </citation>
    <scope>NUCLEOTIDE SEQUENCE [LARGE SCALE GENOMIC DNA]</scope>
    <source>
        <strain evidence="5 6">NML 110608</strain>
    </source>
</reference>
<evidence type="ECO:0000313" key="6">
    <source>
        <dbReference type="Proteomes" id="UP000094067"/>
    </source>
</evidence>
<comment type="similarity">
    <text evidence="1">Belongs to the glycosyltransferase 10 family.</text>
</comment>
<evidence type="ECO:0000256" key="3">
    <source>
        <dbReference type="ARBA" id="ARBA00022679"/>
    </source>
</evidence>
<gene>
    <name evidence="5" type="ORF">BEI61_01503</name>
</gene>